<organism evidence="2 3">
    <name type="scientific">Dendroctonus ponderosae</name>
    <name type="common">Mountain pine beetle</name>
    <dbReference type="NCBI Taxonomy" id="77166"/>
    <lineage>
        <taxon>Eukaryota</taxon>
        <taxon>Metazoa</taxon>
        <taxon>Ecdysozoa</taxon>
        <taxon>Arthropoda</taxon>
        <taxon>Hexapoda</taxon>
        <taxon>Insecta</taxon>
        <taxon>Pterygota</taxon>
        <taxon>Neoptera</taxon>
        <taxon>Endopterygota</taxon>
        <taxon>Coleoptera</taxon>
        <taxon>Polyphaga</taxon>
        <taxon>Cucujiformia</taxon>
        <taxon>Curculionidae</taxon>
        <taxon>Scolytinae</taxon>
        <taxon>Dendroctonus</taxon>
    </lineage>
</organism>
<keyword evidence="3" id="KW-1185">Reference proteome</keyword>
<dbReference type="SUPFAM" id="SSF88713">
    <property type="entry name" value="Glycoside hydrolase/deacetylase"/>
    <property type="match status" value="1"/>
</dbReference>
<feature type="chain" id="PRO_5043905236" description="NodB homology domain-containing protein" evidence="1">
    <location>
        <begin position="21"/>
        <end position="459"/>
    </location>
</feature>
<dbReference type="GO" id="GO:0016787">
    <property type="term" value="F:hydrolase activity"/>
    <property type="evidence" value="ECO:0007669"/>
    <property type="project" value="UniProtKB-ARBA"/>
</dbReference>
<dbReference type="InterPro" id="IPR011330">
    <property type="entry name" value="Glyco_hydro/deAcase_b/a-brl"/>
</dbReference>
<keyword evidence="1" id="KW-0732">Signal</keyword>
<dbReference type="Proteomes" id="UP000019118">
    <property type="component" value="Unassembled WGS sequence"/>
</dbReference>
<dbReference type="Gene3D" id="3.20.20.370">
    <property type="entry name" value="Glycoside hydrolase/deacetylase"/>
    <property type="match status" value="1"/>
</dbReference>
<dbReference type="PANTHER" id="PTHR45985">
    <property type="match status" value="1"/>
</dbReference>
<proteinExistence type="predicted"/>
<sequence>MKFLIGLPLLLAVCLHQVQAVAEPCDSSKCDIAENCRCSTTSGPLGLEETPQLIVLAFTDAATDDIYKNRWSPLVEPRTNPDGEYVSATFYINHEYSNYQIVHDLASYGFEIGVHSVSNNVNQSYWRNADQELLEREFGNQREIISKFANIPEEYIVGTITPQLQLAGDNSLKAFTAQGFTYDNSWPSKLRYFPYTLDYASTQDCDIGATCPTEAYKGFWVAPIVDLISEDGDSIFFCSQTPQEISDWIVEQVETVKAANKAPLTLIIEENLFTSVENSWEGLNDGLDRIQEANDVFLVSQARVIEWIKNPVPLSEFRTSAVEVDLGCVKASCNLENLEGHFYCTTAEAGDTFQLTLVKRPTSSLTPGKPKTILRGKSMALTVYYDGKNMTSKPLNPELYHLAKERQLGTYEELSTLSWRDSGSTMGNTFDAPRSTLRFRTEMAENTTVGSYFRGDETG</sequence>
<dbReference type="PANTHER" id="PTHR45985:SF8">
    <property type="entry name" value="CHITIN DEACETYLASE-LIKE 9, ISOFORM A"/>
    <property type="match status" value="1"/>
</dbReference>
<dbReference type="GO" id="GO:0005975">
    <property type="term" value="P:carbohydrate metabolic process"/>
    <property type="evidence" value="ECO:0007669"/>
    <property type="project" value="InterPro"/>
</dbReference>
<evidence type="ECO:0008006" key="4">
    <source>
        <dbReference type="Google" id="ProtNLM"/>
    </source>
</evidence>
<reference evidence="2" key="2">
    <citation type="submission" date="2024-08" db="UniProtKB">
        <authorList>
            <consortium name="EnsemblMetazoa"/>
        </authorList>
    </citation>
    <scope>IDENTIFICATION</scope>
</reference>
<dbReference type="EnsemblMetazoa" id="XM_019898637.1">
    <property type="protein sequence ID" value="XP_019754196.1"/>
    <property type="gene ID" value="LOC109533345"/>
</dbReference>
<protein>
    <recommendedName>
        <fullName evidence="4">NodB homology domain-containing protein</fullName>
    </recommendedName>
</protein>
<feature type="signal peptide" evidence="1">
    <location>
        <begin position="1"/>
        <end position="20"/>
    </location>
</feature>
<evidence type="ECO:0000313" key="3">
    <source>
        <dbReference type="Proteomes" id="UP000019118"/>
    </source>
</evidence>
<dbReference type="InterPro" id="IPR052740">
    <property type="entry name" value="CE4"/>
</dbReference>
<reference evidence="3" key="1">
    <citation type="journal article" date="2013" name="Genome Biol.">
        <title>Draft genome of the mountain pine beetle, Dendroctonus ponderosae Hopkins, a major forest pest.</title>
        <authorList>
            <person name="Keeling C.I."/>
            <person name="Yuen M.M."/>
            <person name="Liao N.Y."/>
            <person name="Docking T.R."/>
            <person name="Chan S.K."/>
            <person name="Taylor G.A."/>
            <person name="Palmquist D.L."/>
            <person name="Jackman S.D."/>
            <person name="Nguyen A."/>
            <person name="Li M."/>
            <person name="Henderson H."/>
            <person name="Janes J.K."/>
            <person name="Zhao Y."/>
            <person name="Pandoh P."/>
            <person name="Moore R."/>
            <person name="Sperling F.A."/>
            <person name="Huber D.P."/>
            <person name="Birol I."/>
            <person name="Jones S.J."/>
            <person name="Bohlmann J."/>
        </authorList>
    </citation>
    <scope>NUCLEOTIDE SEQUENCE</scope>
</reference>
<name>A0AAR5P111_DENPD</name>
<evidence type="ECO:0000313" key="2">
    <source>
        <dbReference type="EnsemblMetazoa" id="XP_019754196.1"/>
    </source>
</evidence>
<accession>A0AAR5P111</accession>
<dbReference type="AlphaFoldDB" id="A0AAR5P111"/>
<evidence type="ECO:0000256" key="1">
    <source>
        <dbReference type="SAM" id="SignalP"/>
    </source>
</evidence>